<evidence type="ECO:0000313" key="1">
    <source>
        <dbReference type="EMBL" id="SDH05532.1"/>
    </source>
</evidence>
<evidence type="ECO:0000313" key="2">
    <source>
        <dbReference type="Proteomes" id="UP000199623"/>
    </source>
</evidence>
<accession>A0A1G7Z9U0</accession>
<dbReference type="AlphaFoldDB" id="A0A1G7Z9U0"/>
<protein>
    <submittedName>
        <fullName evidence="1">Uncharacterized protein</fullName>
    </submittedName>
</protein>
<dbReference type="EMBL" id="FNCC01000015">
    <property type="protein sequence ID" value="SDH05532.1"/>
    <property type="molecule type" value="Genomic_DNA"/>
</dbReference>
<sequence>MKFQYFAWLSEDKESVEDAREVARIGTGTDGRAVQERYTAELGWVPTDLVDEVQELRRMGWLMTIDPWEVERFKIALAQRGPQV</sequence>
<dbReference type="STRING" id="200378.SAMN05216553_11567"/>
<organism evidence="1 2">
    <name type="scientific">Lentzea fradiae</name>
    <dbReference type="NCBI Taxonomy" id="200378"/>
    <lineage>
        <taxon>Bacteria</taxon>
        <taxon>Bacillati</taxon>
        <taxon>Actinomycetota</taxon>
        <taxon>Actinomycetes</taxon>
        <taxon>Pseudonocardiales</taxon>
        <taxon>Pseudonocardiaceae</taxon>
        <taxon>Lentzea</taxon>
    </lineage>
</organism>
<reference evidence="2" key="1">
    <citation type="submission" date="2016-10" db="EMBL/GenBank/DDBJ databases">
        <authorList>
            <person name="Varghese N."/>
            <person name="Submissions S."/>
        </authorList>
    </citation>
    <scope>NUCLEOTIDE SEQUENCE [LARGE SCALE GENOMIC DNA]</scope>
    <source>
        <strain evidence="2">CGMCC 4.3506</strain>
    </source>
</reference>
<dbReference type="Proteomes" id="UP000199623">
    <property type="component" value="Unassembled WGS sequence"/>
</dbReference>
<proteinExistence type="predicted"/>
<name>A0A1G7Z9U0_9PSEU</name>
<keyword evidence="2" id="KW-1185">Reference proteome</keyword>
<gene>
    <name evidence="1" type="ORF">SAMN05216553_11567</name>
</gene>